<evidence type="ECO:0000313" key="3">
    <source>
        <dbReference type="EMBL" id="GEA59348.1"/>
    </source>
</evidence>
<dbReference type="Pfam" id="PF08547">
    <property type="entry name" value="CIA30"/>
    <property type="match status" value="1"/>
</dbReference>
<dbReference type="GO" id="GO:0004527">
    <property type="term" value="F:exonuclease activity"/>
    <property type="evidence" value="ECO:0007669"/>
    <property type="project" value="UniProtKB-KW"/>
</dbReference>
<feature type="domain" description="NADH:ubiquinone oxidoreductase intermediate-associated protein 30" evidence="2">
    <location>
        <begin position="2"/>
        <end position="152"/>
    </location>
</feature>
<evidence type="ECO:0000256" key="1">
    <source>
        <dbReference type="ARBA" id="ARBA00007884"/>
    </source>
</evidence>
<dbReference type="GO" id="GO:0010257">
    <property type="term" value="P:NADH dehydrogenase complex assembly"/>
    <property type="evidence" value="ECO:0007669"/>
    <property type="project" value="TreeGrafter"/>
</dbReference>
<dbReference type="InterPro" id="IPR013857">
    <property type="entry name" value="NADH-UbQ_OxRdtase-assoc_prot30"/>
</dbReference>
<reference evidence="3 4" key="1">
    <citation type="submission" date="2019-06" db="EMBL/GenBank/DDBJ databases">
        <title>Whole genome shotgun sequence of Vibrio comitans NBRC 102076.</title>
        <authorList>
            <person name="Hosoyama A."/>
            <person name="Uohara A."/>
            <person name="Ohji S."/>
            <person name="Ichikawa N."/>
        </authorList>
    </citation>
    <scope>NUCLEOTIDE SEQUENCE [LARGE SCALE GENOMIC DNA]</scope>
    <source>
        <strain evidence="3 4">NBRC 102076</strain>
    </source>
</reference>
<dbReference type="InterPro" id="IPR008979">
    <property type="entry name" value="Galactose-bd-like_sf"/>
</dbReference>
<evidence type="ECO:0000259" key="2">
    <source>
        <dbReference type="Pfam" id="PF08547"/>
    </source>
</evidence>
<evidence type="ECO:0000313" key="4">
    <source>
        <dbReference type="Proteomes" id="UP000318242"/>
    </source>
</evidence>
<dbReference type="GO" id="GO:0051082">
    <property type="term" value="F:unfolded protein binding"/>
    <property type="evidence" value="ECO:0007669"/>
    <property type="project" value="TreeGrafter"/>
</dbReference>
<dbReference type="PANTHER" id="PTHR13194">
    <property type="entry name" value="COMPLEX I INTERMEDIATE-ASSOCIATED PROTEIN 30"/>
    <property type="match status" value="1"/>
</dbReference>
<protein>
    <submittedName>
        <fullName evidence="3">Exonuclease</fullName>
    </submittedName>
</protein>
<keyword evidence="3" id="KW-0378">Hydrolase</keyword>
<dbReference type="SUPFAM" id="SSF49785">
    <property type="entry name" value="Galactose-binding domain-like"/>
    <property type="match status" value="1"/>
</dbReference>
<proteinExistence type="inferred from homology"/>
<dbReference type="AlphaFoldDB" id="A0A4Y3IK85"/>
<dbReference type="OrthoDB" id="442188at2"/>
<gene>
    <name evidence="3" type="ORF">VCO01S_05410</name>
</gene>
<dbReference type="Proteomes" id="UP000318242">
    <property type="component" value="Unassembled WGS sequence"/>
</dbReference>
<name>A0A4Y3IK85_9VIBR</name>
<sequence>MIDFTQYGEHKQWRATNDNVMGGISQGQLTFDGSHSLFQGGLSLANNGGFSSVSRSILPLSSDKIGIELVYIGDGRTYQLRLSTQSNSDSVTYKHEFSTSKGQTQTKEFHLDDFQAVFRGRLLSGAPDLSAQNIKKMGFLIADKQAGNFSLKLIQIRFKSEASLK</sequence>
<keyword evidence="4" id="KW-1185">Reference proteome</keyword>
<dbReference type="EMBL" id="BJLH01000002">
    <property type="protein sequence ID" value="GEA59348.1"/>
    <property type="molecule type" value="Genomic_DNA"/>
</dbReference>
<dbReference type="InterPro" id="IPR039131">
    <property type="entry name" value="NDUFAF1"/>
</dbReference>
<accession>A0A4Y3IK85</accession>
<organism evidence="3 4">
    <name type="scientific">Vibrio comitans NBRC 102076</name>
    <dbReference type="NCBI Taxonomy" id="1219078"/>
    <lineage>
        <taxon>Bacteria</taxon>
        <taxon>Pseudomonadati</taxon>
        <taxon>Pseudomonadota</taxon>
        <taxon>Gammaproteobacteria</taxon>
        <taxon>Vibrionales</taxon>
        <taxon>Vibrionaceae</taxon>
        <taxon>Vibrio</taxon>
    </lineage>
</organism>
<keyword evidence="3" id="KW-0269">Exonuclease</keyword>
<dbReference type="PANTHER" id="PTHR13194:SF19">
    <property type="entry name" value="NAD(P)-BINDING ROSSMANN-FOLD SUPERFAMILY PROTEIN"/>
    <property type="match status" value="1"/>
</dbReference>
<comment type="similarity">
    <text evidence="1">Belongs to the CIA30 family.</text>
</comment>
<comment type="caution">
    <text evidence="3">The sequence shown here is derived from an EMBL/GenBank/DDBJ whole genome shotgun (WGS) entry which is preliminary data.</text>
</comment>
<dbReference type="RefSeq" id="WP_141269104.1">
    <property type="nucleotide sequence ID" value="NZ_BJLH01000002.1"/>
</dbReference>
<keyword evidence="3" id="KW-0540">Nuclease</keyword>